<organism evidence="2 3">
    <name type="scientific">Niabella ginsenosidivorans</name>
    <dbReference type="NCBI Taxonomy" id="1176587"/>
    <lineage>
        <taxon>Bacteria</taxon>
        <taxon>Pseudomonadati</taxon>
        <taxon>Bacteroidota</taxon>
        <taxon>Chitinophagia</taxon>
        <taxon>Chitinophagales</taxon>
        <taxon>Chitinophagaceae</taxon>
        <taxon>Niabella</taxon>
    </lineage>
</organism>
<feature type="domain" description="DUF6371" evidence="1">
    <location>
        <begin position="84"/>
        <end position="227"/>
    </location>
</feature>
<sequence>MSDLKFDKNRYRAKQCPCGRSNRDGKFTPYTGYDTAGYCHSCGQTFLPDQINGQPLFPEGNKKKPDAVTYIDKNLMHRTLTGDDNFTSWLQRIFPANQVAWLVRRYNIGTSKHWPGATVFWQVCRNNIVRGGKIMVYDPTTGRRNKQKFTWVHKLANIPNYELRQHLFGLHLMDENKPVAVVESEKSAIVCSMYFPDLVWMACGGLQGLTTEKLRPVRACRIILFPDANGFDTWNKKADEIRAALPGTHIAVSGLLEKKCTPTEKQAGLDIADFLLKTPWADFEAQQEKKHQALQKEKQILEASKNSPQDEYDFEILKDGSIVALTPEGYPAAWDQPSQNNKLYFFNR</sequence>
<dbReference type="AlphaFoldDB" id="A0A1A9IA03"/>
<evidence type="ECO:0000313" key="3">
    <source>
        <dbReference type="Proteomes" id="UP000077667"/>
    </source>
</evidence>
<dbReference type="EMBL" id="CP015772">
    <property type="protein sequence ID" value="ANH83552.1"/>
    <property type="molecule type" value="Genomic_DNA"/>
</dbReference>
<dbReference type="RefSeq" id="WP_067761216.1">
    <property type="nucleotide sequence ID" value="NZ_CP015772.1"/>
</dbReference>
<dbReference type="Pfam" id="PF19898">
    <property type="entry name" value="DUF6371"/>
    <property type="match status" value="1"/>
</dbReference>
<evidence type="ECO:0000313" key="2">
    <source>
        <dbReference type="EMBL" id="ANH83552.1"/>
    </source>
</evidence>
<dbReference type="KEGG" id="nia:A8C56_23555"/>
<dbReference type="InterPro" id="IPR045951">
    <property type="entry name" value="DUF6371"/>
</dbReference>
<accession>A0A1A9IA03</accession>
<gene>
    <name evidence="2" type="ORF">A8C56_23555</name>
</gene>
<proteinExistence type="predicted"/>
<dbReference type="Proteomes" id="UP000077667">
    <property type="component" value="Chromosome"/>
</dbReference>
<name>A0A1A9IA03_9BACT</name>
<keyword evidence="3" id="KW-1185">Reference proteome</keyword>
<dbReference type="STRING" id="1176587.A8C56_23555"/>
<dbReference type="OrthoDB" id="1068350at2"/>
<protein>
    <recommendedName>
        <fullName evidence="1">DUF6371 domain-containing protein</fullName>
    </recommendedName>
</protein>
<reference evidence="2 3" key="1">
    <citation type="submission" date="2016-05" db="EMBL/GenBank/DDBJ databases">
        <title>Niabella ginsenosidivorans BS26 whole genome sequencing.</title>
        <authorList>
            <person name="Im W.T."/>
            <person name="Siddiqi M.Z."/>
        </authorList>
    </citation>
    <scope>NUCLEOTIDE SEQUENCE [LARGE SCALE GENOMIC DNA]</scope>
    <source>
        <strain evidence="2 3">BS26</strain>
    </source>
</reference>
<evidence type="ECO:0000259" key="1">
    <source>
        <dbReference type="Pfam" id="PF19898"/>
    </source>
</evidence>